<dbReference type="RefSeq" id="WP_026656173.1">
    <property type="nucleotide sequence ID" value="NC_022538.1"/>
</dbReference>
<dbReference type="EMBL" id="FO681347">
    <property type="protein sequence ID" value="CCV63899.1"/>
    <property type="molecule type" value="Genomic_DNA"/>
</dbReference>
<evidence type="ECO:0000313" key="1">
    <source>
        <dbReference type="EMBL" id="CCV63899.1"/>
    </source>
</evidence>
<accession>U4KJY4</accession>
<dbReference type="STRING" id="1318466.BN85403220"/>
<organism evidence="1 2">
    <name type="scientific">Alteracholeplasma palmae (strain ATCC 49389 / J233)</name>
    <name type="common">Acholeplasma palmae</name>
    <dbReference type="NCBI Taxonomy" id="1318466"/>
    <lineage>
        <taxon>Bacteria</taxon>
        <taxon>Bacillati</taxon>
        <taxon>Mycoplasmatota</taxon>
        <taxon>Mollicutes</taxon>
        <taxon>Acholeplasmatales</taxon>
        <taxon>Acholeplasmataceae</taxon>
        <taxon>Acholeplasma</taxon>
    </lineage>
</organism>
<dbReference type="Proteomes" id="UP000032740">
    <property type="component" value="Chromosome"/>
</dbReference>
<reference evidence="1 2" key="1">
    <citation type="journal article" date="2013" name="J. Mol. Microbiol. Biotechnol.">
        <title>Analysis of the Complete Genomes of Acholeplasma brassicae , A. palmae and A. laidlawii and Their Comparison to the Obligate Parasites from ' Candidatus Phytoplasma'.</title>
        <authorList>
            <person name="Kube M."/>
            <person name="Siewert C."/>
            <person name="Migdoll A.M."/>
            <person name="Duduk B."/>
            <person name="Holz S."/>
            <person name="Rabus R."/>
            <person name="Seemuller E."/>
            <person name="Mitrovic J."/>
            <person name="Muller I."/>
            <person name="Buttner C."/>
            <person name="Reinhardt R."/>
        </authorList>
    </citation>
    <scope>NUCLEOTIDE SEQUENCE [LARGE SCALE GENOMIC DNA]</scope>
    <source>
        <strain evidence="1 2">J233</strain>
    </source>
</reference>
<dbReference type="Gene3D" id="3.40.630.30">
    <property type="match status" value="1"/>
</dbReference>
<sequence>MKFYDEFDSLEDEVLKLNIIDKNIGNESEIPYYYYAIILKERNVEIGKISIRIGHNSHSYYNGNIGFEIYEAYQGNNYSLNASKLVL</sequence>
<keyword evidence="2" id="KW-1185">Reference proteome</keyword>
<name>U4KJY4_ALTPJ</name>
<dbReference type="HOGENOM" id="CLU_2476246_0_0_14"/>
<dbReference type="OrthoDB" id="9797989at2"/>
<protein>
    <submittedName>
        <fullName evidence="1">Uncharacterized protein</fullName>
    </submittedName>
</protein>
<dbReference type="AlphaFoldDB" id="U4KJY4"/>
<evidence type="ECO:0000313" key="2">
    <source>
        <dbReference type="Proteomes" id="UP000032740"/>
    </source>
</evidence>
<gene>
    <name evidence="1" type="ORF">BN85403220</name>
</gene>
<proteinExistence type="predicted"/>
<dbReference type="KEGG" id="apal:BN85403220"/>